<feature type="chain" id="PRO_5041389209" description="Right handed beta helix domain-containing protein" evidence="1">
    <location>
        <begin position="16"/>
        <end position="738"/>
    </location>
</feature>
<evidence type="ECO:0000313" key="2">
    <source>
        <dbReference type="EMBL" id="CAJ1407030.1"/>
    </source>
</evidence>
<keyword evidence="3" id="KW-1185">Reference proteome</keyword>
<organism evidence="2 3">
    <name type="scientific">Effrenium voratum</name>
    <dbReference type="NCBI Taxonomy" id="2562239"/>
    <lineage>
        <taxon>Eukaryota</taxon>
        <taxon>Sar</taxon>
        <taxon>Alveolata</taxon>
        <taxon>Dinophyceae</taxon>
        <taxon>Suessiales</taxon>
        <taxon>Symbiodiniaceae</taxon>
        <taxon>Effrenium</taxon>
    </lineage>
</organism>
<dbReference type="Gene3D" id="2.160.20.10">
    <property type="entry name" value="Single-stranded right-handed beta-helix, Pectin lyase-like"/>
    <property type="match status" value="1"/>
</dbReference>
<evidence type="ECO:0008006" key="4">
    <source>
        <dbReference type="Google" id="ProtNLM"/>
    </source>
</evidence>
<dbReference type="SUPFAM" id="SSF51126">
    <property type="entry name" value="Pectin lyase-like"/>
    <property type="match status" value="1"/>
</dbReference>
<dbReference type="AlphaFoldDB" id="A0AA36NC74"/>
<comment type="caution">
    <text evidence="2">The sequence shown here is derived from an EMBL/GenBank/DDBJ whole genome shotgun (WGS) entry which is preliminary data.</text>
</comment>
<gene>
    <name evidence="2" type="ORF">EVOR1521_LOCUS28832</name>
</gene>
<dbReference type="EMBL" id="CAUJNA010003655">
    <property type="protein sequence ID" value="CAJ1407030.1"/>
    <property type="molecule type" value="Genomic_DNA"/>
</dbReference>
<keyword evidence="1" id="KW-0732">Signal</keyword>
<reference evidence="2" key="1">
    <citation type="submission" date="2023-08" db="EMBL/GenBank/DDBJ databases">
        <authorList>
            <person name="Chen Y."/>
            <person name="Shah S."/>
            <person name="Dougan E. K."/>
            <person name="Thang M."/>
            <person name="Chan C."/>
        </authorList>
    </citation>
    <scope>NUCLEOTIDE SEQUENCE</scope>
</reference>
<proteinExistence type="predicted"/>
<dbReference type="Proteomes" id="UP001178507">
    <property type="component" value="Unassembled WGS sequence"/>
</dbReference>
<name>A0AA36NC74_9DINO</name>
<sequence>MRAVVFVVCLAGVWAKWPLRGKESYVNNVPASFDCEMRKLAYAYGKKLLPRMGAFESLYYALDLNSGDCHAVLEGEARPQVRAAVPVAVHVAPWGHDGFEGTEQRPLRSLQLAADLAAARQVPLLLRGQFFLEDTLHLGPRHSGLEIRSLPGESAEVSGGIKLEPSWKPYNTSGANIWVTDVPEKVKEVEGLQINGVRATRARYPNMPQGIEASCGYGCMIDGGKAKWTPPDFDKYGKVSFHTDKTPQHYRNTTHDWFNEYMIGVGGLCSVYDPPVSYWCSEHPSGGGAFAFRTPSGVKYDFPNGPYKKGEDARLFVWRPARWANWMFDVAKYDQQTGNFTFGRGGNQGARGENKGGDFFIENVMEELDHPGEFFFDKDSHKLYLYYNGTGAPPADASVVVPRLQVLVNLSGTQWKPVKGVQIKDVKFSAAAPTYMMPHGVPSAGDWALDRYSAVFLQGTDSVLIDGCTFDRLDGNGVMVSGYNRDATIRDSDFSYLGGNAVVAWGFTNETKTDPGRPGISLSNAPAAGVDGTDGEHPVGTTVQNCSAREIGLYEKQSSFFVQSRVLSNVFFNGPRAGINMNDGFGGGDEIAYNLVFSTCRESGDHGPFNSWDRQPFLTTVRTGKPSMIMQWREIHHNFFIDNYSPQEDVDNDDGSCYYKTHDNFLVYGGQAMKNDFGGHDNHHYNNVDAYVGRGLGVCETLPGHDDYFYGSLAASAVQVLSSSATCGPDSIDEATMW</sequence>
<dbReference type="PANTHER" id="PTHR36453:SF1">
    <property type="entry name" value="RIGHT HANDED BETA HELIX DOMAIN-CONTAINING PROTEIN"/>
    <property type="match status" value="1"/>
</dbReference>
<dbReference type="InterPro" id="IPR012334">
    <property type="entry name" value="Pectin_lyas_fold"/>
</dbReference>
<evidence type="ECO:0000313" key="3">
    <source>
        <dbReference type="Proteomes" id="UP001178507"/>
    </source>
</evidence>
<accession>A0AA36NC74</accession>
<feature type="signal peptide" evidence="1">
    <location>
        <begin position="1"/>
        <end position="15"/>
    </location>
</feature>
<evidence type="ECO:0000256" key="1">
    <source>
        <dbReference type="SAM" id="SignalP"/>
    </source>
</evidence>
<protein>
    <recommendedName>
        <fullName evidence="4">Right handed beta helix domain-containing protein</fullName>
    </recommendedName>
</protein>
<dbReference type="PANTHER" id="PTHR36453">
    <property type="entry name" value="SECRETED PROTEIN-RELATED"/>
    <property type="match status" value="1"/>
</dbReference>
<dbReference type="InterPro" id="IPR011050">
    <property type="entry name" value="Pectin_lyase_fold/virulence"/>
</dbReference>